<evidence type="ECO:0000256" key="3">
    <source>
        <dbReference type="ARBA" id="ARBA00022448"/>
    </source>
</evidence>
<dbReference type="GO" id="GO:0005886">
    <property type="term" value="C:plasma membrane"/>
    <property type="evidence" value="ECO:0007669"/>
    <property type="project" value="UniProtKB-SubCell"/>
</dbReference>
<feature type="transmembrane region" description="Helical" evidence="9">
    <location>
        <begin position="63"/>
        <end position="96"/>
    </location>
</feature>
<evidence type="ECO:0000259" key="11">
    <source>
        <dbReference type="PROSITE" id="PS50928"/>
    </source>
</evidence>
<feature type="transmembrane region" description="Helical" evidence="9">
    <location>
        <begin position="141"/>
        <end position="163"/>
    </location>
</feature>
<dbReference type="Gene3D" id="1.10.3720.10">
    <property type="entry name" value="MetI-like"/>
    <property type="match status" value="1"/>
</dbReference>
<gene>
    <name evidence="12" type="ORF">Theba_2006</name>
</gene>
<evidence type="ECO:0000256" key="2">
    <source>
        <dbReference type="ARBA" id="ARBA00007069"/>
    </source>
</evidence>
<evidence type="ECO:0000256" key="10">
    <source>
        <dbReference type="RuleBase" id="RU363054"/>
    </source>
</evidence>
<comment type="subcellular location">
    <subcellularLocation>
        <location evidence="1 9">Cell membrane</location>
        <topology evidence="1 9">Multi-pass membrane protein</topology>
    </subcellularLocation>
</comment>
<comment type="similarity">
    <text evidence="2 10">Belongs to the binding-protein-dependent transport system permease family. CysTW subfamily.</text>
</comment>
<dbReference type="KEGG" id="mpg:Theba_2006"/>
<name>I2F6U6_9BACT</name>
<keyword evidence="4 10" id="KW-1003">Cell membrane</keyword>
<keyword evidence="5 10" id="KW-0592">Phosphate transport</keyword>
<accession>I2F6U6</accession>
<evidence type="ECO:0000313" key="13">
    <source>
        <dbReference type="Proteomes" id="UP000002881"/>
    </source>
</evidence>
<evidence type="ECO:0000256" key="7">
    <source>
        <dbReference type="ARBA" id="ARBA00022989"/>
    </source>
</evidence>
<dbReference type="eggNOG" id="COG0573">
    <property type="taxonomic scope" value="Bacteria"/>
</dbReference>
<dbReference type="CDD" id="cd06261">
    <property type="entry name" value="TM_PBP2"/>
    <property type="match status" value="1"/>
</dbReference>
<dbReference type="GO" id="GO:0006817">
    <property type="term" value="P:phosphate ion transport"/>
    <property type="evidence" value="ECO:0007669"/>
    <property type="project" value="UniProtKB-KW"/>
</dbReference>
<evidence type="ECO:0000256" key="9">
    <source>
        <dbReference type="RuleBase" id="RU363032"/>
    </source>
</evidence>
<dbReference type="HOGENOM" id="CLU_033621_1_0_0"/>
<keyword evidence="3 9" id="KW-0813">Transport</keyword>
<dbReference type="AlphaFoldDB" id="I2F6U6"/>
<feature type="transmembrane region" description="Helical" evidence="9">
    <location>
        <begin position="12"/>
        <end position="33"/>
    </location>
</feature>
<evidence type="ECO:0000256" key="5">
    <source>
        <dbReference type="ARBA" id="ARBA00022592"/>
    </source>
</evidence>
<proteinExistence type="inferred from homology"/>
<dbReference type="PROSITE" id="PS50928">
    <property type="entry name" value="ABC_TM1"/>
    <property type="match status" value="1"/>
</dbReference>
<dbReference type="InterPro" id="IPR000515">
    <property type="entry name" value="MetI-like"/>
</dbReference>
<dbReference type="RefSeq" id="WP_014731433.1">
    <property type="nucleotide sequence ID" value="NC_017934.1"/>
</dbReference>
<reference evidence="12 13" key="1">
    <citation type="journal article" date="2012" name="Genome Biol. Evol.">
        <title>Genome Sequence of the Mesophilic Thermotogales Bacterium Mesotoga prima MesG1.Ag.4.2 Reveals the Largest Thermotogales Genome To Date.</title>
        <authorList>
            <person name="Zhaxybayeva O."/>
            <person name="Swithers K.S."/>
            <person name="Foght J."/>
            <person name="Green A.G."/>
            <person name="Bruce D."/>
            <person name="Detter C."/>
            <person name="Han S."/>
            <person name="Teshima H."/>
            <person name="Han J."/>
            <person name="Woyke T."/>
            <person name="Pitluck S."/>
            <person name="Nolan M."/>
            <person name="Ivanova N."/>
            <person name="Pati A."/>
            <person name="Land M.L."/>
            <person name="Dlutek M."/>
            <person name="Doolittle W.F."/>
            <person name="Noll K.M."/>
            <person name="Nesbo C.L."/>
        </authorList>
    </citation>
    <scope>NUCLEOTIDE SEQUENCE [LARGE SCALE GENOMIC DNA]</scope>
    <source>
        <strain evidence="13">mesG1.Ag.4.2</strain>
    </source>
</reference>
<dbReference type="GeneID" id="87107765"/>
<keyword evidence="7 9" id="KW-1133">Transmembrane helix</keyword>
<dbReference type="SUPFAM" id="SSF161098">
    <property type="entry name" value="MetI-like"/>
    <property type="match status" value="1"/>
</dbReference>
<feature type="transmembrane region" description="Helical" evidence="9">
    <location>
        <begin position="204"/>
        <end position="232"/>
    </location>
</feature>
<dbReference type="Proteomes" id="UP000002881">
    <property type="component" value="Chromosome"/>
</dbReference>
<dbReference type="Pfam" id="PF00528">
    <property type="entry name" value="BPD_transp_1"/>
    <property type="match status" value="1"/>
</dbReference>
<dbReference type="InterPro" id="IPR035906">
    <property type="entry name" value="MetI-like_sf"/>
</dbReference>
<evidence type="ECO:0000256" key="1">
    <source>
        <dbReference type="ARBA" id="ARBA00004651"/>
    </source>
</evidence>
<evidence type="ECO:0000256" key="8">
    <source>
        <dbReference type="ARBA" id="ARBA00023136"/>
    </source>
</evidence>
<dbReference type="InterPro" id="IPR051124">
    <property type="entry name" value="Phosphate_Transport_Permease"/>
</dbReference>
<keyword evidence="8 9" id="KW-0472">Membrane</keyword>
<dbReference type="NCBIfam" id="TIGR02138">
    <property type="entry name" value="phosphate_pstC"/>
    <property type="match status" value="1"/>
</dbReference>
<dbReference type="EMBL" id="CP003532">
    <property type="protein sequence ID" value="AFK07649.1"/>
    <property type="molecule type" value="Genomic_DNA"/>
</dbReference>
<feature type="domain" description="ABC transmembrane type-1" evidence="11">
    <location>
        <begin position="69"/>
        <end position="282"/>
    </location>
</feature>
<keyword evidence="13" id="KW-1185">Reference proteome</keyword>
<evidence type="ECO:0000256" key="6">
    <source>
        <dbReference type="ARBA" id="ARBA00022692"/>
    </source>
</evidence>
<protein>
    <recommendedName>
        <fullName evidence="10">Phosphate transport system permease protein</fullName>
    </recommendedName>
</protein>
<sequence precursor="true">MRRRRLELSSRVLVTTAALITSAILFGIFFFLISDGVRVFGKISFEEFFFSARWYPTYEDAEYGILALLSGTLAVTGLTLAISIPLGFVSAIFLAEFSHRKAHDFLKLIFELMAGIPSVVLGSFGLKYVSRWLMELFPMKVWTGLNIFNASLMLSILAMPYFVTLIEDALKAVPVDQKEASLALGANTTSTVFRIIVPQARSGILNAIILGANRIIGETMVVLMVAGGASMIPQSIFDPVRPLTAAIAGEMGEVELGSTHYYALFMIGIVLLGISLIFTVIAMRLKRGMRRC</sequence>
<dbReference type="InterPro" id="IPR011864">
    <property type="entry name" value="Phosphate_PstC"/>
</dbReference>
<dbReference type="PANTHER" id="PTHR30425">
    <property type="entry name" value="PHOSPHATE TRANSPORT SYSTEM PERMEASE PROTEIN PST"/>
    <property type="match status" value="1"/>
</dbReference>
<keyword evidence="6 9" id="KW-0812">Transmembrane</keyword>
<evidence type="ECO:0000313" key="12">
    <source>
        <dbReference type="EMBL" id="AFK07649.1"/>
    </source>
</evidence>
<dbReference type="PANTHER" id="PTHR30425:SF1">
    <property type="entry name" value="PHOSPHATE TRANSPORT SYSTEM PERMEASE PROTEIN PSTC"/>
    <property type="match status" value="1"/>
</dbReference>
<comment type="function">
    <text evidence="10">Part of the binding-protein-dependent transport system for phosphate; probably responsible for the translocation of the substrate across the membrane.</text>
</comment>
<evidence type="ECO:0000256" key="4">
    <source>
        <dbReference type="ARBA" id="ARBA00022475"/>
    </source>
</evidence>
<feature type="transmembrane region" description="Helical" evidence="9">
    <location>
        <begin position="261"/>
        <end position="283"/>
    </location>
</feature>
<organism evidence="12 13">
    <name type="scientific">Mesotoga prima MesG1.Ag.4.2</name>
    <dbReference type="NCBI Taxonomy" id="660470"/>
    <lineage>
        <taxon>Bacteria</taxon>
        <taxon>Thermotogati</taxon>
        <taxon>Thermotogota</taxon>
        <taxon>Thermotogae</taxon>
        <taxon>Kosmotogales</taxon>
        <taxon>Kosmotogaceae</taxon>
        <taxon>Mesotoga</taxon>
    </lineage>
</organism>
<dbReference type="GO" id="GO:0005315">
    <property type="term" value="F:phosphate transmembrane transporter activity"/>
    <property type="evidence" value="ECO:0007669"/>
    <property type="project" value="InterPro"/>
</dbReference>
<feature type="transmembrane region" description="Helical" evidence="9">
    <location>
        <begin position="108"/>
        <end position="129"/>
    </location>
</feature>
<dbReference type="STRING" id="660470.Theba_2006"/>